<protein>
    <submittedName>
        <fullName evidence="2">Energy transducer TonB</fullName>
    </submittedName>
</protein>
<proteinExistence type="predicted"/>
<gene>
    <name evidence="2" type="ORF">ITJ86_12375</name>
</gene>
<dbReference type="Pfam" id="PF03544">
    <property type="entry name" value="TonB_C"/>
    <property type="match status" value="1"/>
</dbReference>
<dbReference type="Proteomes" id="UP000611215">
    <property type="component" value="Unassembled WGS sequence"/>
</dbReference>
<dbReference type="EMBL" id="JADOET010000010">
    <property type="protein sequence ID" value="MBF8150699.1"/>
    <property type="molecule type" value="Genomic_DNA"/>
</dbReference>
<reference evidence="2 3" key="1">
    <citation type="submission" date="2020-11" db="EMBL/GenBank/DDBJ databases">
        <title>Winogradskyella marina sp. nov., isolated from marine sediment.</title>
        <authorList>
            <person name="Bo J."/>
            <person name="Wang S."/>
            <person name="Song X."/>
            <person name="Du Z."/>
        </authorList>
    </citation>
    <scope>NUCLEOTIDE SEQUENCE [LARGE SCALE GENOMIC DNA]</scope>
    <source>
        <strain evidence="2 3">F6397</strain>
    </source>
</reference>
<dbReference type="InterPro" id="IPR037682">
    <property type="entry name" value="TonB_C"/>
</dbReference>
<evidence type="ECO:0000313" key="3">
    <source>
        <dbReference type="Proteomes" id="UP000611215"/>
    </source>
</evidence>
<sequence length="243" mass="28122">MKKNIAYIIILLFLTIGSSYSQSKNKNIPKPKMPDGYGTCEYGTERAKKDANKGIYKSLSYGLIVRFDWEFHKFYAEHIKSKYGITVGDGGCLVSSESECYSTTMKELIYKKFGNNIFDKAKQESIELYKSTEKYKNEIKPKIDSDFVFTSTQENAQFSRGRDSLNTYFKDKIKNMKDFKGTVRASFIIEKNGEITNVEILQSLNEKANNEVIRIIKEMPNWKPAIHFGEAVRVKRTRIVRFK</sequence>
<keyword evidence="3" id="KW-1185">Reference proteome</keyword>
<dbReference type="SUPFAM" id="SSF74653">
    <property type="entry name" value="TolA/TonB C-terminal domain"/>
    <property type="match status" value="1"/>
</dbReference>
<evidence type="ECO:0000259" key="1">
    <source>
        <dbReference type="Pfam" id="PF03544"/>
    </source>
</evidence>
<organism evidence="2 3">
    <name type="scientific">Winogradskyella marina</name>
    <dbReference type="NCBI Taxonomy" id="2785530"/>
    <lineage>
        <taxon>Bacteria</taxon>
        <taxon>Pseudomonadati</taxon>
        <taxon>Bacteroidota</taxon>
        <taxon>Flavobacteriia</taxon>
        <taxon>Flavobacteriales</taxon>
        <taxon>Flavobacteriaceae</taxon>
        <taxon>Winogradskyella</taxon>
    </lineage>
</organism>
<feature type="domain" description="TonB C-terminal" evidence="1">
    <location>
        <begin position="179"/>
        <end position="243"/>
    </location>
</feature>
<accession>A0ABS0EJX3</accession>
<evidence type="ECO:0000313" key="2">
    <source>
        <dbReference type="EMBL" id="MBF8150699.1"/>
    </source>
</evidence>
<dbReference type="Gene3D" id="3.30.1150.10">
    <property type="match status" value="1"/>
</dbReference>
<comment type="caution">
    <text evidence="2">The sequence shown here is derived from an EMBL/GenBank/DDBJ whole genome shotgun (WGS) entry which is preliminary data.</text>
</comment>
<dbReference type="RefSeq" id="WP_195871954.1">
    <property type="nucleotide sequence ID" value="NZ_JADOET010000010.1"/>
</dbReference>
<name>A0ABS0EJX3_9FLAO</name>